<protein>
    <submittedName>
        <fullName evidence="2">Uncharacterized protein</fullName>
    </submittedName>
</protein>
<accession>A0A8X6P3S2</accession>
<feature type="compositionally biased region" description="Basic and acidic residues" evidence="1">
    <location>
        <begin position="58"/>
        <end position="67"/>
    </location>
</feature>
<organism evidence="2 3">
    <name type="scientific">Nephila pilipes</name>
    <name type="common">Giant wood spider</name>
    <name type="synonym">Nephila maculata</name>
    <dbReference type="NCBI Taxonomy" id="299642"/>
    <lineage>
        <taxon>Eukaryota</taxon>
        <taxon>Metazoa</taxon>
        <taxon>Ecdysozoa</taxon>
        <taxon>Arthropoda</taxon>
        <taxon>Chelicerata</taxon>
        <taxon>Arachnida</taxon>
        <taxon>Araneae</taxon>
        <taxon>Araneomorphae</taxon>
        <taxon>Entelegynae</taxon>
        <taxon>Araneoidea</taxon>
        <taxon>Nephilidae</taxon>
        <taxon>Nephila</taxon>
    </lineage>
</organism>
<dbReference type="Proteomes" id="UP000887013">
    <property type="component" value="Unassembled WGS sequence"/>
</dbReference>
<feature type="region of interest" description="Disordered" evidence="1">
    <location>
        <begin position="30"/>
        <end position="70"/>
    </location>
</feature>
<name>A0A8X6P3S2_NEPPI</name>
<sequence>MSKEKPLAAVYNEEKREWFNRNYRKLYPYRCTTKHPNGRDVRKGKKMGRGRGLTTTLRAHEGAERKGNVPPPFENLKVTLCIDIRSKKV</sequence>
<proteinExistence type="predicted"/>
<gene>
    <name evidence="2" type="ORF">NPIL_557651</name>
</gene>
<comment type="caution">
    <text evidence="2">The sequence shown here is derived from an EMBL/GenBank/DDBJ whole genome shotgun (WGS) entry which is preliminary data.</text>
</comment>
<dbReference type="AlphaFoldDB" id="A0A8X6P3S2"/>
<dbReference type="EMBL" id="BMAW01016596">
    <property type="protein sequence ID" value="GFT49874.1"/>
    <property type="molecule type" value="Genomic_DNA"/>
</dbReference>
<evidence type="ECO:0000313" key="2">
    <source>
        <dbReference type="EMBL" id="GFT49874.1"/>
    </source>
</evidence>
<keyword evidence="3" id="KW-1185">Reference proteome</keyword>
<evidence type="ECO:0000313" key="3">
    <source>
        <dbReference type="Proteomes" id="UP000887013"/>
    </source>
</evidence>
<evidence type="ECO:0000256" key="1">
    <source>
        <dbReference type="SAM" id="MobiDB-lite"/>
    </source>
</evidence>
<reference evidence="2" key="1">
    <citation type="submission" date="2020-08" db="EMBL/GenBank/DDBJ databases">
        <title>Multicomponent nature underlies the extraordinary mechanical properties of spider dragline silk.</title>
        <authorList>
            <person name="Kono N."/>
            <person name="Nakamura H."/>
            <person name="Mori M."/>
            <person name="Yoshida Y."/>
            <person name="Ohtoshi R."/>
            <person name="Malay A.D."/>
            <person name="Moran D.A.P."/>
            <person name="Tomita M."/>
            <person name="Numata K."/>
            <person name="Arakawa K."/>
        </authorList>
    </citation>
    <scope>NUCLEOTIDE SEQUENCE</scope>
</reference>